<dbReference type="GO" id="GO:0003824">
    <property type="term" value="F:catalytic activity"/>
    <property type="evidence" value="ECO:0007669"/>
    <property type="project" value="InterPro"/>
</dbReference>
<dbReference type="InterPro" id="IPR050509">
    <property type="entry name" value="CoA-transferase_III"/>
</dbReference>
<dbReference type="Gene3D" id="3.30.1540.10">
    <property type="entry name" value="formyl-coa transferase, domain 3"/>
    <property type="match status" value="2"/>
</dbReference>
<dbReference type="InterPro" id="IPR003673">
    <property type="entry name" value="CoA-Trfase_fam_III"/>
</dbReference>
<reference evidence="1 2" key="1">
    <citation type="submission" date="2020-03" db="EMBL/GenBank/DDBJ databases">
        <title>Bradyrhizobium diversity isolated from nodules of Indigofera sp.</title>
        <authorList>
            <person name="Klepa M."/>
            <person name="Helene L."/>
            <person name="Hungria M."/>
        </authorList>
    </citation>
    <scope>NUCLEOTIDE SEQUENCE [LARGE SCALE GENOMIC DNA]</scope>
    <source>
        <strain evidence="1 2">WSM 1791</strain>
    </source>
</reference>
<dbReference type="Proteomes" id="UP000544122">
    <property type="component" value="Unassembled WGS sequence"/>
</dbReference>
<proteinExistence type="predicted"/>
<dbReference type="Gene3D" id="3.40.50.10540">
    <property type="entry name" value="Crotonobetainyl-coa:carnitine coa-transferase, domain 1"/>
    <property type="match status" value="2"/>
</dbReference>
<dbReference type="PANTHER" id="PTHR48228:SF5">
    <property type="entry name" value="ALPHA-METHYLACYL-COA RACEMASE"/>
    <property type="match status" value="1"/>
</dbReference>
<dbReference type="InterPro" id="IPR044855">
    <property type="entry name" value="CoA-Trfase_III_dom3_sf"/>
</dbReference>
<dbReference type="Pfam" id="PF02515">
    <property type="entry name" value="CoA_transf_3"/>
    <property type="match status" value="2"/>
</dbReference>
<dbReference type="SUPFAM" id="SSF89796">
    <property type="entry name" value="CoA-transferase family III (CaiB/BaiF)"/>
    <property type="match status" value="2"/>
</dbReference>
<comment type="caution">
    <text evidence="1">The sequence shown here is derived from an EMBL/GenBank/DDBJ whole genome shotgun (WGS) entry which is preliminary data.</text>
</comment>
<keyword evidence="2" id="KW-1185">Reference proteome</keyword>
<sequence length="835" mass="90996">MATRRSNLPLFGVKVVDFGQYIAGPAVAMILADLGATVVHIDPPSGPLWDSPANATLNRNKLIVPIDLKTEEGVSQAQTLIGEADIVVENFRPEVLSALGIDFTALRRLRPDLITVSIPGFASNDQLRREWRAFEAVIAASSGVFTATSLNRVLAGVNPSFSPLPLASAHGTMLAVSATVLALQARERTGIGDHIEVPLACALMEGLAYNSISIDDCPVRYKSQREREIERRREAGLQMDLSYESAQELLDPFCRNYKCKDGRMFYLLCSGHKLHSKRCLQVLGLYDELVAEGLAQDADVYIPVSEWRSEVSLGAYLPKNWADKIAQRMKTVFLTRTAKEWERIFGESRIPAAPQRWLQEWISDHHAKCAGLMIEVDDPVYGRMIQPGPVAWLEESGEAPLNPAPRKWVSFDQAVAVLSAIPARQPAVRPAETSVGWLDGVRVLDLCNVVAGPHSTYYLARFGAEVIKIDPASPLYDPSVAVIFGMIHMRGKRSVLVDIGSSGGREVFERLVKSVDVVVWNAPDRQVKLMGLDLEGLKALNQDAIFCQLDCFGGVRRGPRSDYLGYENNVQAATGIMLRFGGSADTPEEHVPIGTIDVMGGFGAALGVAVALYQKVRTGHAGRARTSLSALSCLVQMPFCYDYEGRRQFDEPAGPDAKGYDALTRLYQTASGRSLLLSALEGDLPRLAQVEGLEGLAGVPKVDRASFLAKAIAKISAEQWLSRFNAADIGAAICEDIAAIRSASSRPADGTLGTEQGSYSFSTCRDHPSGRAVTQVDPYAIRLAVGKIYALDAAKKYGASTRQVLRWLQYSEAEIDRLLAAGAISESWSREYLPT</sequence>
<organism evidence="1 2">
    <name type="scientific">Bradyrhizobium australiense</name>
    <dbReference type="NCBI Taxonomy" id="2721161"/>
    <lineage>
        <taxon>Bacteria</taxon>
        <taxon>Pseudomonadati</taxon>
        <taxon>Pseudomonadota</taxon>
        <taxon>Alphaproteobacteria</taxon>
        <taxon>Hyphomicrobiales</taxon>
        <taxon>Nitrobacteraceae</taxon>
        <taxon>Bradyrhizobium</taxon>
    </lineage>
</organism>
<dbReference type="InterPro" id="IPR023606">
    <property type="entry name" value="CoA-Trfase_III_dom_1_sf"/>
</dbReference>
<accession>A0A7Y4GYY8</accession>
<evidence type="ECO:0000313" key="1">
    <source>
        <dbReference type="EMBL" id="NOJ44575.1"/>
    </source>
</evidence>
<dbReference type="AlphaFoldDB" id="A0A7Y4GYY8"/>
<evidence type="ECO:0000313" key="2">
    <source>
        <dbReference type="Proteomes" id="UP000544122"/>
    </source>
</evidence>
<protein>
    <submittedName>
        <fullName evidence="1">Carnitine dehydratase</fullName>
    </submittedName>
</protein>
<gene>
    <name evidence="1" type="ORF">HCN58_34510</name>
</gene>
<dbReference type="PANTHER" id="PTHR48228">
    <property type="entry name" value="SUCCINYL-COA--D-CITRAMALATE COA-TRANSFERASE"/>
    <property type="match status" value="1"/>
</dbReference>
<dbReference type="EMBL" id="JAAVLX010000019">
    <property type="protein sequence ID" value="NOJ44575.1"/>
    <property type="molecule type" value="Genomic_DNA"/>
</dbReference>
<name>A0A7Y4GYY8_9BRAD</name>